<protein>
    <submittedName>
        <fullName evidence="2">Uncharacterized protein</fullName>
    </submittedName>
</protein>
<evidence type="ECO:0000256" key="1">
    <source>
        <dbReference type="SAM" id="MobiDB-lite"/>
    </source>
</evidence>
<gene>
    <name evidence="2" type="ORF">L201_007208</name>
</gene>
<feature type="region of interest" description="Disordered" evidence="1">
    <location>
        <begin position="188"/>
        <end position="210"/>
    </location>
</feature>
<dbReference type="Proteomes" id="UP001355207">
    <property type="component" value="Chromosome 10"/>
</dbReference>
<reference evidence="2 3" key="1">
    <citation type="submission" date="2024-01" db="EMBL/GenBank/DDBJ databases">
        <title>Comparative genomics of Cryptococcus and Kwoniella reveals pathogenesis evolution and contrasting modes of karyotype evolution via chromosome fusion or intercentromeric recombination.</title>
        <authorList>
            <person name="Coelho M.A."/>
            <person name="David-Palma M."/>
            <person name="Shea T."/>
            <person name="Bowers K."/>
            <person name="McGinley-Smith S."/>
            <person name="Mohammad A.W."/>
            <person name="Gnirke A."/>
            <person name="Yurkov A.M."/>
            <person name="Nowrousian M."/>
            <person name="Sun S."/>
            <person name="Cuomo C.A."/>
            <person name="Heitman J."/>
        </authorList>
    </citation>
    <scope>NUCLEOTIDE SEQUENCE [LARGE SCALE GENOMIC DNA]</scope>
    <source>
        <strain evidence="2 3">CBS 6074</strain>
    </source>
</reference>
<dbReference type="AlphaFoldDB" id="A0AAX4K549"/>
<dbReference type="EMBL" id="CP144107">
    <property type="protein sequence ID" value="WWC92254.1"/>
    <property type="molecule type" value="Genomic_DNA"/>
</dbReference>
<feature type="compositionally biased region" description="Low complexity" evidence="1">
    <location>
        <begin position="106"/>
        <end position="117"/>
    </location>
</feature>
<evidence type="ECO:0000313" key="3">
    <source>
        <dbReference type="Proteomes" id="UP001355207"/>
    </source>
</evidence>
<feature type="region of interest" description="Disordered" evidence="1">
    <location>
        <begin position="1"/>
        <end position="63"/>
    </location>
</feature>
<name>A0AAX4K549_9TREE</name>
<sequence>MSSPSRHSQDPSPAQSSSSDPSSSSTSSSSSSSSDHSEPSRTGPSTNPPILDDDGNELNEQFSSSRLFSSLYNNPNKKSSENPLLPSIPIDTASILASKYDPSLSYFQSGSSSSSSSYDDDHQYQQQQQQQQAQMNQRELPRIPEKCFTFCTQTDEFRPLCRMFCLRKRPPILTREEQLKRLRPNSNLHRLKNNSDQHISTTSIQSNQADNIDNDDIPWYKKPFESLRKKITPYSFLYIKGTPDGVIGRYMEELEYDDGEFDFGNLSRSVINGSNSIKGKKRNDQQGNEGWVWLDWEEHGSLFHLPFTTIFHPILSIPNTLSTFLTPSYNLLKLYSGSFYDGSQQRSLERFSQEIQRGGALDILKKLRGHWEKKVKETQEKREEMMKNLKDDNTSGNNGEVDGTKGE</sequence>
<feature type="compositionally biased region" description="Basic and acidic residues" evidence="1">
    <location>
        <begin position="376"/>
        <end position="393"/>
    </location>
</feature>
<organism evidence="2 3">
    <name type="scientific">Kwoniella dendrophila CBS 6074</name>
    <dbReference type="NCBI Taxonomy" id="1295534"/>
    <lineage>
        <taxon>Eukaryota</taxon>
        <taxon>Fungi</taxon>
        <taxon>Dikarya</taxon>
        <taxon>Basidiomycota</taxon>
        <taxon>Agaricomycotina</taxon>
        <taxon>Tremellomycetes</taxon>
        <taxon>Tremellales</taxon>
        <taxon>Cryptococcaceae</taxon>
        <taxon>Kwoniella</taxon>
    </lineage>
</organism>
<keyword evidence="3" id="KW-1185">Reference proteome</keyword>
<feature type="compositionally biased region" description="Low complexity" evidence="1">
    <location>
        <begin position="10"/>
        <end position="34"/>
    </location>
</feature>
<accession>A0AAX4K549</accession>
<feature type="region of interest" description="Disordered" evidence="1">
    <location>
        <begin position="376"/>
        <end position="407"/>
    </location>
</feature>
<feature type="region of interest" description="Disordered" evidence="1">
    <location>
        <begin position="106"/>
        <end position="138"/>
    </location>
</feature>
<proteinExistence type="predicted"/>
<dbReference type="GeneID" id="91097877"/>
<dbReference type="RefSeq" id="XP_066079016.1">
    <property type="nucleotide sequence ID" value="XM_066222919.1"/>
</dbReference>
<evidence type="ECO:0000313" key="2">
    <source>
        <dbReference type="EMBL" id="WWC92254.1"/>
    </source>
</evidence>